<proteinExistence type="predicted"/>
<dbReference type="SMART" id="SM00228">
    <property type="entry name" value="PDZ"/>
    <property type="match status" value="3"/>
</dbReference>
<name>A0A1W0A4B9_9STRA</name>
<keyword evidence="3" id="KW-1185">Reference proteome</keyword>
<sequence length="385" mass="42838">MDYTVEWAHGTLGVFVISRPDGKAVVSKLSNPLPDHFLPNTVSIGDVLQQIDCVETTNSFTTTLQMLKSKEPGKTMRLTFTSRQNELPSFTIPNCERHSVEWQSDSPLGLSFAMDPCSLLTIVSKSSHESTEIGDILVAIGPVETTKMRFEQVMETMSVASKPVTLQFVSPILPQDSPLRRKSNLVVEFTGGRLGLAFKIREFPTVTQLLDTSLHDGLKKIQIGDQLVDIDGQSTHLWSMEQVVEKIKSQDATPLKLTFYHPHSVTSPKSTPVQLPPNYYEVIYRGGRLGLILIGKNGNPEIEQVTDPKSAEGLENAVVGDRLVAIDGHRITQMKFDDAIERIKDESLKKNGVRLLFYRPENTSNDDDNFPLSLIFLSAIEALFI</sequence>
<reference evidence="2 3" key="1">
    <citation type="journal article" date="2014" name="Genome Biol. Evol.">
        <title>The secreted proteins of Achlya hypogyna and Thraustotheca clavata identify the ancestral oomycete secretome and reveal gene acquisitions by horizontal gene transfer.</title>
        <authorList>
            <person name="Misner I."/>
            <person name="Blouin N."/>
            <person name="Leonard G."/>
            <person name="Richards T.A."/>
            <person name="Lane C.E."/>
        </authorList>
    </citation>
    <scope>NUCLEOTIDE SEQUENCE [LARGE SCALE GENOMIC DNA]</scope>
    <source>
        <strain evidence="2 3">ATCC 34112</strain>
    </source>
</reference>
<gene>
    <name evidence="2" type="ORF">THRCLA_02696</name>
</gene>
<protein>
    <recommendedName>
        <fullName evidence="1">PDZ domain-containing protein</fullName>
    </recommendedName>
</protein>
<dbReference type="InterPro" id="IPR001478">
    <property type="entry name" value="PDZ"/>
</dbReference>
<dbReference type="Gene3D" id="2.30.42.10">
    <property type="match status" value="2"/>
</dbReference>
<dbReference type="EMBL" id="JNBS01000502">
    <property type="protein sequence ID" value="OQS05124.1"/>
    <property type="molecule type" value="Genomic_DNA"/>
</dbReference>
<comment type="caution">
    <text evidence="2">The sequence shown here is derived from an EMBL/GenBank/DDBJ whole genome shotgun (WGS) entry which is preliminary data.</text>
</comment>
<feature type="domain" description="PDZ" evidence="1">
    <location>
        <begin position="106"/>
        <end position="172"/>
    </location>
</feature>
<dbReference type="InterPro" id="IPR036034">
    <property type="entry name" value="PDZ_sf"/>
</dbReference>
<evidence type="ECO:0000259" key="1">
    <source>
        <dbReference type="SMART" id="SM00228"/>
    </source>
</evidence>
<accession>A0A1W0A4B9</accession>
<dbReference type="Proteomes" id="UP000243217">
    <property type="component" value="Unassembled WGS sequence"/>
</dbReference>
<dbReference type="OrthoDB" id="94694at2759"/>
<dbReference type="AlphaFoldDB" id="A0A1W0A4B9"/>
<organism evidence="2 3">
    <name type="scientific">Thraustotheca clavata</name>
    <dbReference type="NCBI Taxonomy" id="74557"/>
    <lineage>
        <taxon>Eukaryota</taxon>
        <taxon>Sar</taxon>
        <taxon>Stramenopiles</taxon>
        <taxon>Oomycota</taxon>
        <taxon>Saprolegniomycetes</taxon>
        <taxon>Saprolegniales</taxon>
        <taxon>Achlyaceae</taxon>
        <taxon>Thraustotheca</taxon>
    </lineage>
</organism>
<dbReference type="SUPFAM" id="SSF50156">
    <property type="entry name" value="PDZ domain-like"/>
    <property type="match status" value="2"/>
</dbReference>
<evidence type="ECO:0000313" key="2">
    <source>
        <dbReference type="EMBL" id="OQS05124.1"/>
    </source>
</evidence>
<feature type="domain" description="PDZ" evidence="1">
    <location>
        <begin position="287"/>
        <end position="361"/>
    </location>
</feature>
<feature type="domain" description="PDZ" evidence="1">
    <location>
        <begin position="192"/>
        <end position="263"/>
    </location>
</feature>
<evidence type="ECO:0000313" key="3">
    <source>
        <dbReference type="Proteomes" id="UP000243217"/>
    </source>
</evidence>